<evidence type="ECO:0000313" key="3">
    <source>
        <dbReference type="Proteomes" id="UP001642409"/>
    </source>
</evidence>
<reference evidence="1" key="1">
    <citation type="submission" date="2023-06" db="EMBL/GenBank/DDBJ databases">
        <authorList>
            <person name="Kurt Z."/>
        </authorList>
    </citation>
    <scope>NUCLEOTIDE SEQUENCE</scope>
</reference>
<dbReference type="EMBL" id="CATOUU010000204">
    <property type="protein sequence ID" value="CAI9920833.1"/>
    <property type="molecule type" value="Genomic_DNA"/>
</dbReference>
<accession>A0AA86TSL3</accession>
<evidence type="ECO:0000313" key="2">
    <source>
        <dbReference type="EMBL" id="CAL6054941.1"/>
    </source>
</evidence>
<comment type="caution">
    <text evidence="1">The sequence shown here is derived from an EMBL/GenBank/DDBJ whole genome shotgun (WGS) entry which is preliminary data.</text>
</comment>
<dbReference type="Proteomes" id="UP001642409">
    <property type="component" value="Unassembled WGS sequence"/>
</dbReference>
<organism evidence="1">
    <name type="scientific">Hexamita inflata</name>
    <dbReference type="NCBI Taxonomy" id="28002"/>
    <lineage>
        <taxon>Eukaryota</taxon>
        <taxon>Metamonada</taxon>
        <taxon>Diplomonadida</taxon>
        <taxon>Hexamitidae</taxon>
        <taxon>Hexamitinae</taxon>
        <taxon>Hexamita</taxon>
    </lineage>
</organism>
<dbReference type="EMBL" id="CAXDID020000204">
    <property type="protein sequence ID" value="CAL6054941.1"/>
    <property type="molecule type" value="Genomic_DNA"/>
</dbReference>
<keyword evidence="3" id="KW-1185">Reference proteome</keyword>
<protein>
    <submittedName>
        <fullName evidence="2">Hypothetical_protein</fullName>
    </submittedName>
</protein>
<name>A0AA86TSL3_9EUKA</name>
<dbReference type="AlphaFoldDB" id="A0AA86TSL3"/>
<reference evidence="2 3" key="2">
    <citation type="submission" date="2024-07" db="EMBL/GenBank/DDBJ databases">
        <authorList>
            <person name="Akdeniz Z."/>
        </authorList>
    </citation>
    <scope>NUCLEOTIDE SEQUENCE [LARGE SCALE GENOMIC DNA]</scope>
</reference>
<evidence type="ECO:0000313" key="1">
    <source>
        <dbReference type="EMBL" id="CAI9920833.1"/>
    </source>
</evidence>
<sequence>MAALITYVALFEFFLQLINVRCDLAIVMIHKLMNRVRLVQLQKMIVEILQCSKLVLTQVTCECSVFSYFPTRFKLFQVVQLHLQAKVLFLSLRCIFKHFWLSLKLFVVDQIVLGGLIGVCRSYFCFLSFYRCWFCFLSRYNLRCWSNNQIDELLPEQLIFQANFLTQYSCYAPQVMFG</sequence>
<gene>
    <name evidence="2" type="ORF">HINF_LOCUS46307</name>
    <name evidence="1" type="ORF">HINF_LOCUS8478</name>
</gene>
<proteinExistence type="predicted"/>